<comment type="caution">
    <text evidence="2">The sequence shown here is derived from an EMBL/GenBank/DDBJ whole genome shotgun (WGS) entry which is preliminary data.</text>
</comment>
<sequence>MQAIIQDSYQGIEALKLQQRPLAALNPLAVRVETRYTPVMPYDVLTETGQLKQLRPVKLPLVVGYGFGGIVREVGQLRHTQLLDRPVIGVQPTGSHQEQLLSTLPPLLWPVPANVSLAAATTLIGGGDTAYFALKKSHLHAGDTALITGASGSVGTYLIQLLHLFDIHVIAVGHSTRHDLLRELGAEQVIDYDRPLAEQLTVTGAVDQLIDLAGSPQLLDQLTALLGTVPILSLALTSYASQPAFTFASGTILPKDYRWLLNQLAQGTIRAIIQERLPFTAVKTAQHHLLEQHAAGRILLTYHQED</sequence>
<reference evidence="2 3" key="1">
    <citation type="submission" date="2020-03" db="EMBL/GenBank/DDBJ databases">
        <authorList>
            <person name="Zhang Z."/>
            <person name="Guo Z."/>
            <person name="Hou Q."/>
            <person name="Shen X."/>
        </authorList>
    </citation>
    <scope>NUCLEOTIDE SEQUENCE [LARGE SCALE GENOMIC DNA]</scope>
    <source>
        <strain evidence="2 3">HBUAS51329</strain>
    </source>
</reference>
<protein>
    <submittedName>
        <fullName evidence="2">Zinc-binding alcohol dehydrogenase family protein</fullName>
    </submittedName>
</protein>
<dbReference type="InterPro" id="IPR036291">
    <property type="entry name" value="NAD(P)-bd_dom_sf"/>
</dbReference>
<keyword evidence="3" id="KW-1185">Reference proteome</keyword>
<dbReference type="Proteomes" id="UP000707477">
    <property type="component" value="Unassembled WGS sequence"/>
</dbReference>
<organism evidence="2 3">
    <name type="scientific">Levilactobacillus tujiorum</name>
    <dbReference type="NCBI Taxonomy" id="2912243"/>
    <lineage>
        <taxon>Bacteria</taxon>
        <taxon>Bacillati</taxon>
        <taxon>Bacillota</taxon>
        <taxon>Bacilli</taxon>
        <taxon>Lactobacillales</taxon>
        <taxon>Lactobacillaceae</taxon>
        <taxon>Levilactobacillus</taxon>
    </lineage>
</organism>
<dbReference type="InterPro" id="IPR020843">
    <property type="entry name" value="ER"/>
</dbReference>
<dbReference type="Pfam" id="PF00107">
    <property type="entry name" value="ADH_zinc_N"/>
    <property type="match status" value="1"/>
</dbReference>
<dbReference type="RefSeq" id="WP_168848617.1">
    <property type="nucleotide sequence ID" value="NZ_JAAVSD010000001.1"/>
</dbReference>
<dbReference type="SUPFAM" id="SSF50129">
    <property type="entry name" value="GroES-like"/>
    <property type="match status" value="1"/>
</dbReference>
<feature type="domain" description="Enoyl reductase (ER)" evidence="1">
    <location>
        <begin position="11"/>
        <end position="300"/>
    </location>
</feature>
<name>A0ABX1L6D1_9LACO</name>
<dbReference type="InterPro" id="IPR013149">
    <property type="entry name" value="ADH-like_C"/>
</dbReference>
<dbReference type="PANTHER" id="PTHR44013:SF1">
    <property type="entry name" value="ZINC-TYPE ALCOHOL DEHYDROGENASE-LIKE PROTEIN C16A3.02C"/>
    <property type="match status" value="1"/>
</dbReference>
<dbReference type="PANTHER" id="PTHR44013">
    <property type="entry name" value="ZINC-TYPE ALCOHOL DEHYDROGENASE-LIKE PROTEIN C16A3.02C"/>
    <property type="match status" value="1"/>
</dbReference>
<dbReference type="EMBL" id="JAAVSD010000001">
    <property type="protein sequence ID" value="NLR28655.1"/>
    <property type="molecule type" value="Genomic_DNA"/>
</dbReference>
<evidence type="ECO:0000259" key="1">
    <source>
        <dbReference type="SMART" id="SM00829"/>
    </source>
</evidence>
<dbReference type="Gene3D" id="3.90.180.10">
    <property type="entry name" value="Medium-chain alcohol dehydrogenases, catalytic domain"/>
    <property type="match status" value="1"/>
</dbReference>
<dbReference type="InterPro" id="IPR052733">
    <property type="entry name" value="Chloroplast_QOR"/>
</dbReference>
<dbReference type="SMART" id="SM00829">
    <property type="entry name" value="PKS_ER"/>
    <property type="match status" value="1"/>
</dbReference>
<dbReference type="InterPro" id="IPR011032">
    <property type="entry name" value="GroES-like_sf"/>
</dbReference>
<evidence type="ECO:0000313" key="3">
    <source>
        <dbReference type="Proteomes" id="UP000707477"/>
    </source>
</evidence>
<proteinExistence type="predicted"/>
<dbReference type="SUPFAM" id="SSF51735">
    <property type="entry name" value="NAD(P)-binding Rossmann-fold domains"/>
    <property type="match status" value="1"/>
</dbReference>
<accession>A0ABX1L6D1</accession>
<evidence type="ECO:0000313" key="2">
    <source>
        <dbReference type="EMBL" id="NLR28655.1"/>
    </source>
</evidence>
<gene>
    <name evidence="2" type="ORF">HEQ44_00450</name>
</gene>
<dbReference type="Gene3D" id="3.40.50.720">
    <property type="entry name" value="NAD(P)-binding Rossmann-like Domain"/>
    <property type="match status" value="1"/>
</dbReference>